<dbReference type="FunCoup" id="K3YL01">
    <property type="interactions" value="3"/>
</dbReference>
<evidence type="ECO:0000313" key="1">
    <source>
        <dbReference type="EnsemblPlants" id="KQL01793"/>
    </source>
</evidence>
<dbReference type="Gramene" id="KQL01793">
    <property type="protein sequence ID" value="KQL01793"/>
    <property type="gene ID" value="SETIT_014922mg"/>
</dbReference>
<dbReference type="AlphaFoldDB" id="K3YL01"/>
<name>K3YL01_SETIT</name>
<accession>K3YL01</accession>
<reference evidence="2" key="1">
    <citation type="journal article" date="2012" name="Nat. Biotechnol.">
        <title>Reference genome sequence of the model plant Setaria.</title>
        <authorList>
            <person name="Bennetzen J.L."/>
            <person name="Schmutz J."/>
            <person name="Wang H."/>
            <person name="Percifield R."/>
            <person name="Hawkins J."/>
            <person name="Pontaroli A.C."/>
            <person name="Estep M."/>
            <person name="Feng L."/>
            <person name="Vaughn J.N."/>
            <person name="Grimwood J."/>
            <person name="Jenkins J."/>
            <person name="Barry K."/>
            <person name="Lindquist E."/>
            <person name="Hellsten U."/>
            <person name="Deshpande S."/>
            <person name="Wang X."/>
            <person name="Wu X."/>
            <person name="Mitros T."/>
            <person name="Triplett J."/>
            <person name="Yang X."/>
            <person name="Ye C.Y."/>
            <person name="Mauro-Herrera M."/>
            <person name="Wang L."/>
            <person name="Li P."/>
            <person name="Sharma M."/>
            <person name="Sharma R."/>
            <person name="Ronald P.C."/>
            <person name="Panaud O."/>
            <person name="Kellogg E.A."/>
            <person name="Brutnell T.P."/>
            <person name="Doust A.N."/>
            <person name="Tuskan G.A."/>
            <person name="Rokhsar D."/>
            <person name="Devos K.M."/>
        </authorList>
    </citation>
    <scope>NUCLEOTIDE SEQUENCE [LARGE SCALE GENOMIC DNA]</scope>
    <source>
        <strain evidence="2">cv. Yugu1</strain>
    </source>
</reference>
<proteinExistence type="predicted"/>
<dbReference type="EnsemblPlants" id="KQL01793">
    <property type="protein sequence ID" value="KQL01793"/>
    <property type="gene ID" value="SETIT_014922mg"/>
</dbReference>
<organism evidence="1 2">
    <name type="scientific">Setaria italica</name>
    <name type="common">Foxtail millet</name>
    <name type="synonym">Panicum italicum</name>
    <dbReference type="NCBI Taxonomy" id="4555"/>
    <lineage>
        <taxon>Eukaryota</taxon>
        <taxon>Viridiplantae</taxon>
        <taxon>Streptophyta</taxon>
        <taxon>Embryophyta</taxon>
        <taxon>Tracheophyta</taxon>
        <taxon>Spermatophyta</taxon>
        <taxon>Magnoliopsida</taxon>
        <taxon>Liliopsida</taxon>
        <taxon>Poales</taxon>
        <taxon>Poaceae</taxon>
        <taxon>PACMAD clade</taxon>
        <taxon>Panicoideae</taxon>
        <taxon>Panicodae</taxon>
        <taxon>Paniceae</taxon>
        <taxon>Cenchrinae</taxon>
        <taxon>Setaria</taxon>
    </lineage>
</organism>
<reference evidence="1" key="2">
    <citation type="submission" date="2018-08" db="UniProtKB">
        <authorList>
            <consortium name="EnsemblPlants"/>
        </authorList>
    </citation>
    <scope>IDENTIFICATION</scope>
    <source>
        <strain evidence="1">Yugu1</strain>
    </source>
</reference>
<sequence length="179" mass="20311">MLQFQVFKILSYEEVDPTNTERVERLMEEGNMMVGHFLLSRNYFSLKPGQVYVFDKEKPFLHPKSGMAVSHAVMMIGVGHQPTAASGQLEHHMVLQNSEGRLFGINGIGKVCKKDVDGLYLIKVENEKPKPEPAPCHLTQAAEWLASDNVQVVTDVDHHHEEPMQRETMHYLISSDEVI</sequence>
<dbReference type="eggNOG" id="ENOG502R3X0">
    <property type="taxonomic scope" value="Eukaryota"/>
</dbReference>
<evidence type="ECO:0000313" key="2">
    <source>
        <dbReference type="Proteomes" id="UP000004995"/>
    </source>
</evidence>
<dbReference type="EMBL" id="AGNK02003844">
    <property type="status" value="NOT_ANNOTATED_CDS"/>
    <property type="molecule type" value="Genomic_DNA"/>
</dbReference>
<dbReference type="InterPro" id="IPR038765">
    <property type="entry name" value="Papain-like_cys_pep_sf"/>
</dbReference>
<dbReference type="HOGENOM" id="CLU_129102_0_0_1"/>
<protein>
    <submittedName>
        <fullName evidence="1">Uncharacterized protein</fullName>
    </submittedName>
</protein>
<dbReference type="InParanoid" id="K3YL01"/>
<dbReference type="Proteomes" id="UP000004995">
    <property type="component" value="Unassembled WGS sequence"/>
</dbReference>
<keyword evidence="2" id="KW-1185">Reference proteome</keyword>
<dbReference type="Gene3D" id="3.90.70.10">
    <property type="entry name" value="Cysteine proteinases"/>
    <property type="match status" value="1"/>
</dbReference>
<dbReference type="SUPFAM" id="SSF54001">
    <property type="entry name" value="Cysteine proteinases"/>
    <property type="match status" value="1"/>
</dbReference>